<dbReference type="OrthoDB" id="6334272at2759"/>
<reference evidence="3" key="1">
    <citation type="submission" date="2021-02" db="EMBL/GenBank/DDBJ databases">
        <authorList>
            <person name="Bekaert M."/>
        </authorList>
    </citation>
    <scope>NUCLEOTIDE SEQUENCE</scope>
    <source>
        <strain evidence="3">IoA-00</strain>
    </source>
</reference>
<dbReference type="Gene3D" id="3.80.10.10">
    <property type="entry name" value="Ribonuclease Inhibitor"/>
    <property type="match status" value="1"/>
</dbReference>
<protein>
    <submittedName>
        <fullName evidence="3">(salmon louse) hypothetical protein</fullName>
    </submittedName>
</protein>
<sequence length="301" mass="34630">MIQLAQNQNQMHGIRTMQDPDLIANCICLTININRPLLVKVSCVGLNLTKLPDVLPPNTSDLDVSYNKLKSIGELRTNHLRGSPFMRNRPTTINFQNNSITHFDVDLMGPLLSEMRNKNFHGSVDFLFFGNPLDCNCKNLTKLQQFLYKYKLYFRDADLLACGVDQSPILIQIDYTQFCETNIDYMWIVIVGELILLILVLSRLTYDVINYRRSGELPWLAKTYCQSNCNRANSSLHEDARRLDDENDENHRHSHEDNSSKTSRTFILREAFRPKRLTVITGSSSSRSDQQEDFELGDSCI</sequence>
<feature type="transmembrane region" description="Helical" evidence="2">
    <location>
        <begin position="185"/>
        <end position="206"/>
    </location>
</feature>
<dbReference type="AlphaFoldDB" id="A0A7R8CBR4"/>
<dbReference type="InterPro" id="IPR032675">
    <property type="entry name" value="LRR_dom_sf"/>
</dbReference>
<keyword evidence="4" id="KW-1185">Reference proteome</keyword>
<evidence type="ECO:0000256" key="1">
    <source>
        <dbReference type="SAM" id="MobiDB-lite"/>
    </source>
</evidence>
<dbReference type="SUPFAM" id="SSF52058">
    <property type="entry name" value="L domain-like"/>
    <property type="match status" value="1"/>
</dbReference>
<keyword evidence="2" id="KW-1133">Transmembrane helix</keyword>
<accession>A0A7R8CBR4</accession>
<feature type="region of interest" description="Disordered" evidence="1">
    <location>
        <begin position="280"/>
        <end position="301"/>
    </location>
</feature>
<evidence type="ECO:0000313" key="3">
    <source>
        <dbReference type="EMBL" id="CAF2760609.1"/>
    </source>
</evidence>
<keyword evidence="2" id="KW-0812">Transmembrane</keyword>
<feature type="compositionally biased region" description="Basic and acidic residues" evidence="1">
    <location>
        <begin position="242"/>
        <end position="259"/>
    </location>
</feature>
<evidence type="ECO:0000256" key="2">
    <source>
        <dbReference type="SAM" id="Phobius"/>
    </source>
</evidence>
<dbReference type="Proteomes" id="UP000675881">
    <property type="component" value="Chromosome 1"/>
</dbReference>
<name>A0A7R8CBR4_LEPSM</name>
<feature type="compositionally biased region" description="Acidic residues" evidence="1">
    <location>
        <begin position="291"/>
        <end position="301"/>
    </location>
</feature>
<keyword evidence="2" id="KW-0472">Membrane</keyword>
<feature type="region of interest" description="Disordered" evidence="1">
    <location>
        <begin position="242"/>
        <end position="262"/>
    </location>
</feature>
<evidence type="ECO:0000313" key="4">
    <source>
        <dbReference type="Proteomes" id="UP000675881"/>
    </source>
</evidence>
<dbReference type="EMBL" id="HG994580">
    <property type="protein sequence ID" value="CAF2760609.1"/>
    <property type="molecule type" value="Genomic_DNA"/>
</dbReference>
<gene>
    <name evidence="3" type="ORF">LSAA_614</name>
</gene>
<proteinExistence type="predicted"/>
<organism evidence="3 4">
    <name type="scientific">Lepeophtheirus salmonis</name>
    <name type="common">Salmon louse</name>
    <name type="synonym">Caligus salmonis</name>
    <dbReference type="NCBI Taxonomy" id="72036"/>
    <lineage>
        <taxon>Eukaryota</taxon>
        <taxon>Metazoa</taxon>
        <taxon>Ecdysozoa</taxon>
        <taxon>Arthropoda</taxon>
        <taxon>Crustacea</taxon>
        <taxon>Multicrustacea</taxon>
        <taxon>Hexanauplia</taxon>
        <taxon>Copepoda</taxon>
        <taxon>Siphonostomatoida</taxon>
        <taxon>Caligidae</taxon>
        <taxon>Lepeophtheirus</taxon>
    </lineage>
</organism>